<proteinExistence type="predicted"/>
<organism evidence="2 3">
    <name type="scientific">candidate division MSBL1 archaeon SCGC-AAA382C18</name>
    <dbReference type="NCBI Taxonomy" id="1698281"/>
    <lineage>
        <taxon>Archaea</taxon>
        <taxon>Methanobacteriati</taxon>
        <taxon>Methanobacteriota</taxon>
        <taxon>candidate division MSBL1</taxon>
    </lineage>
</organism>
<protein>
    <recommendedName>
        <fullName evidence="1">Phosphoadenosine phosphosulphate reductase domain-containing protein</fullName>
    </recommendedName>
</protein>
<dbReference type="PANTHER" id="PTHR43196">
    <property type="entry name" value="SULFATE ADENYLYLTRANSFERASE SUBUNIT 2"/>
    <property type="match status" value="1"/>
</dbReference>
<evidence type="ECO:0000313" key="3">
    <source>
        <dbReference type="Proteomes" id="UP000070404"/>
    </source>
</evidence>
<reference evidence="2 3" key="1">
    <citation type="journal article" date="2016" name="Sci. Rep.">
        <title>Metabolic traits of an uncultured archaeal lineage -MSBL1- from brine pools of the Red Sea.</title>
        <authorList>
            <person name="Mwirichia R."/>
            <person name="Alam I."/>
            <person name="Rashid M."/>
            <person name="Vinu M."/>
            <person name="Ba-Alawi W."/>
            <person name="Anthony Kamau A."/>
            <person name="Kamanda Ngugi D."/>
            <person name="Goker M."/>
            <person name="Klenk H.P."/>
            <person name="Bajic V."/>
            <person name="Stingl U."/>
        </authorList>
    </citation>
    <scope>NUCLEOTIDE SEQUENCE [LARGE SCALE GENOMIC DNA]</scope>
    <source>
        <strain evidence="2">SCGC-AAA382C18</strain>
    </source>
</reference>
<gene>
    <name evidence="2" type="ORF">AKJ52_02520</name>
</gene>
<dbReference type="SUPFAM" id="SSF52402">
    <property type="entry name" value="Adenine nucleotide alpha hydrolases-like"/>
    <property type="match status" value="1"/>
</dbReference>
<dbReference type="GO" id="GO:0003824">
    <property type="term" value="F:catalytic activity"/>
    <property type="evidence" value="ECO:0007669"/>
    <property type="project" value="InterPro"/>
</dbReference>
<dbReference type="InterPro" id="IPR014729">
    <property type="entry name" value="Rossmann-like_a/b/a_fold"/>
</dbReference>
<accession>A0A133VI69</accession>
<dbReference type="InterPro" id="IPR002500">
    <property type="entry name" value="PAPS_reduct_dom"/>
</dbReference>
<dbReference type="Proteomes" id="UP000070404">
    <property type="component" value="Unassembled WGS sequence"/>
</dbReference>
<dbReference type="AlphaFoldDB" id="A0A133VI69"/>
<comment type="caution">
    <text evidence="2">The sequence shown here is derived from an EMBL/GenBank/DDBJ whole genome shotgun (WGS) entry which is preliminary data.</text>
</comment>
<name>A0A133VI69_9EURY</name>
<sequence>MICPKCDSKSKEISCTYFKCNECGEVFPGAKKSEKKGYINLILETKRILKKAYKEYNGNILIGFSGGKDSEVMLDLAVNLFGSDVPVVFNDTKIEFQETYEHIEKMKNYYHLTDFHKTEPLHTFFKELSYSRKARSPLQALASRRYCCWTLKKIPLNKYGDKRWGEWDWITVSGTKKSDSRGRSEYEPFMEIDNTRAKYHICQPLVEWQDSDVDRYIEKNNLPVNPVYQWYDSTGCAPCPCPNKHHDYYSKLAEHHPRWYQAIWQHKSQEEIYCHEWLSESEMKELKEKITQR</sequence>
<dbReference type="PANTHER" id="PTHR43196:SF2">
    <property type="entry name" value="PHOSPHOADENOSINE PHOSPHOSULFATE REDUCTASE"/>
    <property type="match status" value="1"/>
</dbReference>
<dbReference type="EMBL" id="LHYF01000049">
    <property type="protein sequence ID" value="KXB06136.1"/>
    <property type="molecule type" value="Genomic_DNA"/>
</dbReference>
<feature type="domain" description="Phosphoadenosine phosphosulphate reductase" evidence="1">
    <location>
        <begin position="60"/>
        <end position="241"/>
    </location>
</feature>
<dbReference type="InterPro" id="IPR050128">
    <property type="entry name" value="Sulfate_adenylyltrnsfr_sub2"/>
</dbReference>
<dbReference type="Gene3D" id="3.40.50.620">
    <property type="entry name" value="HUPs"/>
    <property type="match status" value="1"/>
</dbReference>
<evidence type="ECO:0000313" key="2">
    <source>
        <dbReference type="EMBL" id="KXB06136.1"/>
    </source>
</evidence>
<evidence type="ECO:0000259" key="1">
    <source>
        <dbReference type="Pfam" id="PF01507"/>
    </source>
</evidence>
<keyword evidence="3" id="KW-1185">Reference proteome</keyword>
<dbReference type="Pfam" id="PF01507">
    <property type="entry name" value="PAPS_reduct"/>
    <property type="match status" value="1"/>
</dbReference>